<proteinExistence type="predicted"/>
<keyword evidence="2" id="KW-1185">Reference proteome</keyword>
<name>A0A816CNC3_ADIRI</name>
<organism evidence="1 2">
    <name type="scientific">Adineta ricciae</name>
    <name type="common">Rotifer</name>
    <dbReference type="NCBI Taxonomy" id="249248"/>
    <lineage>
        <taxon>Eukaryota</taxon>
        <taxon>Metazoa</taxon>
        <taxon>Spiralia</taxon>
        <taxon>Gnathifera</taxon>
        <taxon>Rotifera</taxon>
        <taxon>Eurotatoria</taxon>
        <taxon>Bdelloidea</taxon>
        <taxon>Adinetida</taxon>
        <taxon>Adinetidae</taxon>
        <taxon>Adineta</taxon>
    </lineage>
</organism>
<evidence type="ECO:0000313" key="2">
    <source>
        <dbReference type="Proteomes" id="UP000663828"/>
    </source>
</evidence>
<dbReference type="EMBL" id="CAJNOR010007746">
    <property type="protein sequence ID" value="CAF1622577.1"/>
    <property type="molecule type" value="Genomic_DNA"/>
</dbReference>
<gene>
    <name evidence="1" type="ORF">XAT740_LOCUS50446</name>
</gene>
<dbReference type="Proteomes" id="UP000663828">
    <property type="component" value="Unassembled WGS sequence"/>
</dbReference>
<protein>
    <submittedName>
        <fullName evidence="1">Uncharacterized protein</fullName>
    </submittedName>
</protein>
<feature type="non-terminal residue" evidence="1">
    <location>
        <position position="1"/>
    </location>
</feature>
<evidence type="ECO:0000313" key="1">
    <source>
        <dbReference type="EMBL" id="CAF1622577.1"/>
    </source>
</evidence>
<sequence length="12" mass="1298">AQHHTQAKPAPI</sequence>
<reference evidence="1" key="1">
    <citation type="submission" date="2021-02" db="EMBL/GenBank/DDBJ databases">
        <authorList>
            <person name="Nowell W R."/>
        </authorList>
    </citation>
    <scope>NUCLEOTIDE SEQUENCE</scope>
</reference>
<comment type="caution">
    <text evidence="1">The sequence shown here is derived from an EMBL/GenBank/DDBJ whole genome shotgun (WGS) entry which is preliminary data.</text>
</comment>
<accession>A0A816CNC3</accession>